<sequence length="628" mass="69607">MKVTVNDIARLANVSQSTVSRVLNNYPQVKEATRRKVLDAIEELKFTPDSVARSMVTNKSNTIGLIVGDISNPFFAESAKIMIQRAQEMGYDIIISNTNHVDSNMDHAVQTLLSKRVDGVIISSVSRNSKTVKDLYDSGFPVILHNSTVEDTDSHYVVLDNKKGALLAMEHLVQLGHRKIAFIAGPSKYFTVDQRYAGYQEALKKYNLPFRQSFVYEGEYSQEDVYRFVKKLMVEKETPTAFFAISDQMALAIMDAAASMGLKIPEKHAHVVQKLETEGAVNIGKNNMYEFGFGITSENPFFGDIINPWDASVTAGGSSGGSAVAVAANLCMGSIGTDTAGSIRVPSSCNGVVGLKPTHDLINTNGILLSNTIDHIGPIARNVEDLAIILEAMTKKSFEKNCNTDIRGMRVGVPKLYFNERLDIHVENVYKEALRKLENLGAILIEIDIPFVEDPREIAHAICTSEVGYVHRDLIKSSLHEYSEGAKETFDKSKSMSAHAYIDGLNKRKQITSKITQLFEYVDILITPTIPVIPTEIGLKEIMLEGELESVDECLIRFTSLFNVTGHPAISIPGGLFNKTVPIGLQLIANHYREDVLIKTAYSYEQANLLDFYKKREEMMRTAVSSAR</sequence>
<dbReference type="Proteomes" id="UP001596505">
    <property type="component" value="Unassembled WGS sequence"/>
</dbReference>
<dbReference type="InterPro" id="IPR000120">
    <property type="entry name" value="Amidase"/>
</dbReference>
<evidence type="ECO:0000313" key="2">
    <source>
        <dbReference type="EMBL" id="MFC7393629.1"/>
    </source>
</evidence>
<dbReference type="InterPro" id="IPR000843">
    <property type="entry name" value="HTH_LacI"/>
</dbReference>
<dbReference type="InterPro" id="IPR023631">
    <property type="entry name" value="Amidase_dom"/>
</dbReference>
<dbReference type="PRINTS" id="PR00036">
    <property type="entry name" value="HTHLACI"/>
</dbReference>
<dbReference type="Gene3D" id="3.40.50.2300">
    <property type="match status" value="1"/>
</dbReference>
<dbReference type="Pfam" id="PF00356">
    <property type="entry name" value="LacI"/>
    <property type="match status" value="1"/>
</dbReference>
<accession>A0ABW2PWW2</accession>
<evidence type="ECO:0000313" key="3">
    <source>
        <dbReference type="Proteomes" id="UP001596505"/>
    </source>
</evidence>
<dbReference type="PROSITE" id="PS00571">
    <property type="entry name" value="AMIDASES"/>
    <property type="match status" value="1"/>
</dbReference>
<dbReference type="InterPro" id="IPR010982">
    <property type="entry name" value="Lambda_DNA-bd_dom_sf"/>
</dbReference>
<dbReference type="PANTHER" id="PTHR11895:SF67">
    <property type="entry name" value="AMIDASE DOMAIN-CONTAINING PROTEIN"/>
    <property type="match status" value="1"/>
</dbReference>
<protein>
    <submittedName>
        <fullName evidence="2">Amidase family protein</fullName>
    </submittedName>
</protein>
<evidence type="ECO:0000259" key="1">
    <source>
        <dbReference type="PROSITE" id="PS50932"/>
    </source>
</evidence>
<dbReference type="PROSITE" id="PS00356">
    <property type="entry name" value="HTH_LACI_1"/>
    <property type="match status" value="1"/>
</dbReference>
<dbReference type="SUPFAM" id="SSF47413">
    <property type="entry name" value="lambda repressor-like DNA-binding domains"/>
    <property type="match status" value="1"/>
</dbReference>
<gene>
    <name evidence="2" type="ORF">ACFQRG_11755</name>
</gene>
<dbReference type="CDD" id="cd06267">
    <property type="entry name" value="PBP1_LacI_sugar_binding-like"/>
    <property type="match status" value="1"/>
</dbReference>
<dbReference type="Gene3D" id="1.10.260.40">
    <property type="entry name" value="lambda repressor-like DNA-binding domains"/>
    <property type="match status" value="1"/>
</dbReference>
<dbReference type="InterPro" id="IPR028082">
    <property type="entry name" value="Peripla_BP_I"/>
</dbReference>
<dbReference type="EMBL" id="JBHTCO010000014">
    <property type="protein sequence ID" value="MFC7393629.1"/>
    <property type="molecule type" value="Genomic_DNA"/>
</dbReference>
<organism evidence="2 3">
    <name type="scientific">Scopulibacillus cellulosilyticus</name>
    <dbReference type="NCBI Taxonomy" id="2665665"/>
    <lineage>
        <taxon>Bacteria</taxon>
        <taxon>Bacillati</taxon>
        <taxon>Bacillota</taxon>
        <taxon>Bacilli</taxon>
        <taxon>Bacillales</taxon>
        <taxon>Sporolactobacillaceae</taxon>
        <taxon>Scopulibacillus</taxon>
    </lineage>
</organism>
<dbReference type="SUPFAM" id="SSF53822">
    <property type="entry name" value="Periplasmic binding protein-like I"/>
    <property type="match status" value="1"/>
</dbReference>
<dbReference type="SUPFAM" id="SSF75304">
    <property type="entry name" value="Amidase signature (AS) enzymes"/>
    <property type="match status" value="1"/>
</dbReference>
<dbReference type="InterPro" id="IPR020556">
    <property type="entry name" value="Amidase_CS"/>
</dbReference>
<dbReference type="SMART" id="SM00354">
    <property type="entry name" value="HTH_LACI"/>
    <property type="match status" value="1"/>
</dbReference>
<reference evidence="3" key="1">
    <citation type="journal article" date="2019" name="Int. J. Syst. Evol. Microbiol.">
        <title>The Global Catalogue of Microorganisms (GCM) 10K type strain sequencing project: providing services to taxonomists for standard genome sequencing and annotation.</title>
        <authorList>
            <consortium name="The Broad Institute Genomics Platform"/>
            <consortium name="The Broad Institute Genome Sequencing Center for Infectious Disease"/>
            <person name="Wu L."/>
            <person name="Ma J."/>
        </authorList>
    </citation>
    <scope>NUCLEOTIDE SEQUENCE [LARGE SCALE GENOMIC DNA]</scope>
    <source>
        <strain evidence="3">CGMCC 1.16305</strain>
    </source>
</reference>
<comment type="caution">
    <text evidence="2">The sequence shown here is derived from an EMBL/GenBank/DDBJ whole genome shotgun (WGS) entry which is preliminary data.</text>
</comment>
<feature type="domain" description="HTH lacI-type" evidence="1">
    <location>
        <begin position="3"/>
        <end position="57"/>
    </location>
</feature>
<proteinExistence type="predicted"/>
<dbReference type="PROSITE" id="PS50932">
    <property type="entry name" value="HTH_LACI_2"/>
    <property type="match status" value="1"/>
</dbReference>
<dbReference type="Pfam" id="PF01425">
    <property type="entry name" value="Amidase"/>
    <property type="match status" value="1"/>
</dbReference>
<dbReference type="CDD" id="cd01392">
    <property type="entry name" value="HTH_LacI"/>
    <property type="match status" value="1"/>
</dbReference>
<name>A0ABW2PWW2_9BACL</name>
<dbReference type="RefSeq" id="WP_380966145.1">
    <property type="nucleotide sequence ID" value="NZ_JBHTCO010000014.1"/>
</dbReference>
<dbReference type="PANTHER" id="PTHR11895">
    <property type="entry name" value="TRANSAMIDASE"/>
    <property type="match status" value="1"/>
</dbReference>
<keyword evidence="3" id="KW-1185">Reference proteome</keyword>
<dbReference type="InterPro" id="IPR036928">
    <property type="entry name" value="AS_sf"/>
</dbReference>
<dbReference type="Gene3D" id="3.90.1300.10">
    <property type="entry name" value="Amidase signature (AS) domain"/>
    <property type="match status" value="1"/>
</dbReference>